<name>A0ABW9T2E3_9BACL</name>
<dbReference type="PANTHER" id="PTHR46797">
    <property type="entry name" value="HTH-TYPE TRANSCRIPTIONAL REGULATOR"/>
    <property type="match status" value="1"/>
</dbReference>
<feature type="domain" description="HTH cro/C1-type" evidence="2">
    <location>
        <begin position="11"/>
        <end position="65"/>
    </location>
</feature>
<keyword evidence="4" id="KW-1185">Reference proteome</keyword>
<evidence type="ECO:0000259" key="2">
    <source>
        <dbReference type="PROSITE" id="PS50943"/>
    </source>
</evidence>
<dbReference type="InterPro" id="IPR010982">
    <property type="entry name" value="Lambda_DNA-bd_dom_sf"/>
</dbReference>
<keyword evidence="1" id="KW-0238">DNA-binding</keyword>
<dbReference type="RefSeq" id="WP_155618363.1">
    <property type="nucleotide sequence ID" value="NZ_WOAA01000012.1"/>
</dbReference>
<dbReference type="EMBL" id="WOAA01000012">
    <property type="protein sequence ID" value="MUG67289.1"/>
    <property type="molecule type" value="Genomic_DNA"/>
</dbReference>
<sequence length="121" mass="14207">MDFKQMVGEQIRRIRKLRGMTQEQLAEQSGLSFSYISDVERGTRNISLESLGKIISALGVKPAQLFEDIDEVTVHFEDDEIRYKINDLNALLSERHVDEVDFILKMTREFLNTMDRKERNR</sequence>
<evidence type="ECO:0000313" key="3">
    <source>
        <dbReference type="EMBL" id="MUG67289.1"/>
    </source>
</evidence>
<comment type="caution">
    <text evidence="3">The sequence shown here is derived from an EMBL/GenBank/DDBJ whole genome shotgun (WGS) entry which is preliminary data.</text>
</comment>
<gene>
    <name evidence="3" type="ORF">GNP94_14970</name>
</gene>
<evidence type="ECO:0000256" key="1">
    <source>
        <dbReference type="ARBA" id="ARBA00023125"/>
    </source>
</evidence>
<dbReference type="CDD" id="cd00093">
    <property type="entry name" value="HTH_XRE"/>
    <property type="match status" value="1"/>
</dbReference>
<dbReference type="InterPro" id="IPR050807">
    <property type="entry name" value="TransReg_Diox_bact_type"/>
</dbReference>
<dbReference type="PANTHER" id="PTHR46797:SF1">
    <property type="entry name" value="METHYLPHOSPHONATE SYNTHASE"/>
    <property type="match status" value="1"/>
</dbReference>
<organism evidence="3 4">
    <name type="scientific">Paenibacillus campinasensis</name>
    <dbReference type="NCBI Taxonomy" id="66347"/>
    <lineage>
        <taxon>Bacteria</taxon>
        <taxon>Bacillati</taxon>
        <taxon>Bacillota</taxon>
        <taxon>Bacilli</taxon>
        <taxon>Bacillales</taxon>
        <taxon>Paenibacillaceae</taxon>
        <taxon>Paenibacillus</taxon>
    </lineage>
</organism>
<dbReference type="Pfam" id="PF01381">
    <property type="entry name" value="HTH_3"/>
    <property type="match status" value="1"/>
</dbReference>
<dbReference type="PROSITE" id="PS50943">
    <property type="entry name" value="HTH_CROC1"/>
    <property type="match status" value="1"/>
</dbReference>
<dbReference type="SMART" id="SM00530">
    <property type="entry name" value="HTH_XRE"/>
    <property type="match status" value="1"/>
</dbReference>
<accession>A0ABW9T2E3</accession>
<dbReference type="Proteomes" id="UP000435177">
    <property type="component" value="Unassembled WGS sequence"/>
</dbReference>
<protein>
    <submittedName>
        <fullName evidence="3">Helix-turn-helix domain-containing protein</fullName>
    </submittedName>
</protein>
<proteinExistence type="predicted"/>
<dbReference type="SUPFAM" id="SSF47413">
    <property type="entry name" value="lambda repressor-like DNA-binding domains"/>
    <property type="match status" value="1"/>
</dbReference>
<reference evidence="3 4" key="1">
    <citation type="submission" date="2019-11" db="EMBL/GenBank/DDBJ databases">
        <title>Draft genome sequences of five Paenibacillus species of dairy origin.</title>
        <authorList>
            <person name="Olajide A.M."/>
            <person name="Chen S."/>
            <person name="Lapointe G."/>
        </authorList>
    </citation>
    <scope>NUCLEOTIDE SEQUENCE [LARGE SCALE GENOMIC DNA]</scope>
    <source>
        <strain evidence="3 4">3CS1</strain>
    </source>
</reference>
<evidence type="ECO:0000313" key="4">
    <source>
        <dbReference type="Proteomes" id="UP000435177"/>
    </source>
</evidence>
<dbReference type="InterPro" id="IPR001387">
    <property type="entry name" value="Cro/C1-type_HTH"/>
</dbReference>
<dbReference type="Gene3D" id="1.10.260.40">
    <property type="entry name" value="lambda repressor-like DNA-binding domains"/>
    <property type="match status" value="1"/>
</dbReference>